<feature type="active site" description="Proton acceptor" evidence="15">
    <location>
        <position position="139"/>
    </location>
</feature>
<dbReference type="FunFam" id="3.40.570.10:FF:000004">
    <property type="entry name" value="Nuclease 1, mitochondrial"/>
    <property type="match status" value="1"/>
</dbReference>
<evidence type="ECO:0000313" key="21">
    <source>
        <dbReference type="EMBL" id="CCG84858.1"/>
    </source>
</evidence>
<name>R4XG48_TAPDE</name>
<organism evidence="21 22">
    <name type="scientific">Taphrina deformans (strain PYCC 5710 / ATCC 11124 / CBS 356.35 / IMI 108563 / JCM 9778 / NBRC 8474)</name>
    <name type="common">Peach leaf curl fungus</name>
    <name type="synonym">Lalaria deformans</name>
    <dbReference type="NCBI Taxonomy" id="1097556"/>
    <lineage>
        <taxon>Eukaryota</taxon>
        <taxon>Fungi</taxon>
        <taxon>Dikarya</taxon>
        <taxon>Ascomycota</taxon>
        <taxon>Taphrinomycotina</taxon>
        <taxon>Taphrinomycetes</taxon>
        <taxon>Taphrinales</taxon>
        <taxon>Taphrinaceae</taxon>
        <taxon>Taphrina</taxon>
    </lineage>
</organism>
<dbReference type="SMART" id="SM00477">
    <property type="entry name" value="NUC"/>
    <property type="match status" value="1"/>
</dbReference>
<dbReference type="GO" id="GO:0006401">
    <property type="term" value="P:RNA catabolic process"/>
    <property type="evidence" value="ECO:0007669"/>
    <property type="project" value="UniProtKB-ARBA"/>
</dbReference>
<evidence type="ECO:0000256" key="5">
    <source>
        <dbReference type="ARBA" id="ARBA00011738"/>
    </source>
</evidence>
<dbReference type="Proteomes" id="UP000013776">
    <property type="component" value="Unassembled WGS sequence"/>
</dbReference>
<dbReference type="EC" id="3.1.30.-" evidence="17"/>
<dbReference type="Pfam" id="PF01223">
    <property type="entry name" value="Endonuclease_NS"/>
    <property type="match status" value="1"/>
</dbReference>
<evidence type="ECO:0000256" key="16">
    <source>
        <dbReference type="PIRSR" id="PIRSR640255-2"/>
    </source>
</evidence>
<comment type="cofactor">
    <cofactor evidence="2 17">
        <name>Mg(2+)</name>
        <dbReference type="ChEBI" id="CHEBI:18420"/>
    </cofactor>
</comment>
<keyword evidence="10 17" id="KW-0378">Hydrolase</keyword>
<dbReference type="InterPro" id="IPR044929">
    <property type="entry name" value="DNA/RNA_non-sp_Endonuclease_sf"/>
</dbReference>
<evidence type="ECO:0000256" key="18">
    <source>
        <dbReference type="SAM" id="SignalP"/>
    </source>
</evidence>
<evidence type="ECO:0000256" key="13">
    <source>
        <dbReference type="ARBA" id="ARBA00023136"/>
    </source>
</evidence>
<evidence type="ECO:0000256" key="17">
    <source>
        <dbReference type="RuleBase" id="RU366055"/>
    </source>
</evidence>
<keyword evidence="7 16" id="KW-0479">Metal-binding</keyword>
<keyword evidence="9" id="KW-0999">Mitochondrion inner membrane</keyword>
<feature type="signal peptide" evidence="18">
    <location>
        <begin position="1"/>
        <end position="19"/>
    </location>
</feature>
<evidence type="ECO:0000313" key="22">
    <source>
        <dbReference type="Proteomes" id="UP000013776"/>
    </source>
</evidence>
<evidence type="ECO:0000256" key="9">
    <source>
        <dbReference type="ARBA" id="ARBA00022792"/>
    </source>
</evidence>
<proteinExistence type="inferred from homology"/>
<evidence type="ECO:0000256" key="10">
    <source>
        <dbReference type="ARBA" id="ARBA00022801"/>
    </source>
</evidence>
<dbReference type="GO" id="GO:0004521">
    <property type="term" value="F:RNA endonuclease activity"/>
    <property type="evidence" value="ECO:0007669"/>
    <property type="project" value="TreeGrafter"/>
</dbReference>
<dbReference type="SMART" id="SM00892">
    <property type="entry name" value="Endonuclease_NS"/>
    <property type="match status" value="1"/>
</dbReference>
<dbReference type="InterPro" id="IPR040255">
    <property type="entry name" value="Non-specific_endonuclease"/>
</dbReference>
<gene>
    <name evidence="21" type="ORF">TAPDE_005401</name>
</gene>
<reference evidence="21 22" key="1">
    <citation type="journal article" date="2013" name="MBio">
        <title>Genome sequencing of the plant pathogen Taphrina deformans, the causal agent of peach leaf curl.</title>
        <authorList>
            <person name="Cisse O.H."/>
            <person name="Almeida J.M.G.C.F."/>
            <person name="Fonseca A."/>
            <person name="Kumar A.A."/>
            <person name="Salojaervi J."/>
            <person name="Overmyer K."/>
            <person name="Hauser P.M."/>
            <person name="Pagni M."/>
        </authorList>
    </citation>
    <scope>NUCLEOTIDE SEQUENCE [LARGE SCALE GENOMIC DNA]</scope>
    <source>
        <strain evidence="22">PYCC 5710 / ATCC 11124 / CBS 356.35 / IMI 108563 / JCM 9778 / NBRC 8474</strain>
    </source>
</reference>
<evidence type="ECO:0000256" key="8">
    <source>
        <dbReference type="ARBA" id="ARBA00022759"/>
    </source>
</evidence>
<keyword evidence="14" id="KW-0464">Manganese</keyword>
<dbReference type="PANTHER" id="PTHR13966">
    <property type="entry name" value="ENDONUCLEASE RELATED"/>
    <property type="match status" value="1"/>
</dbReference>
<comment type="subcellular location">
    <subcellularLocation>
        <location evidence="3">Mitochondrion inner membrane</location>
    </subcellularLocation>
</comment>
<dbReference type="VEuPathDB" id="FungiDB:TAPDE_005401"/>
<evidence type="ECO:0000256" key="2">
    <source>
        <dbReference type="ARBA" id="ARBA00001946"/>
    </source>
</evidence>
<evidence type="ECO:0000256" key="1">
    <source>
        <dbReference type="ARBA" id="ARBA00001936"/>
    </source>
</evidence>
<dbReference type="PANTHER" id="PTHR13966:SF5">
    <property type="entry name" value="ENDONUCLEASE G, MITOCHONDRIAL"/>
    <property type="match status" value="1"/>
</dbReference>
<feature type="domain" description="DNA/RNA non-specific endonuclease/pyrophosphatase/phosphodiesterase" evidence="20">
    <location>
        <begin position="74"/>
        <end position="287"/>
    </location>
</feature>
<sequence>MSSSTLHALGLFSLGLVSGGAIVYSTRQRTAQLDAPALVPAGRMTPDLAPQNSTMSPATILQFGLPGPIADVSIKQGFVAGYERRMRNPAWVAEHLTSEKLAQKDGNRGKSVFFEEVSIPPKFRAKLADYARSGYDRGHQVPAADCKFSQQAMDETFSLMNICPQVGDGFNRDYWAHFEDFCRRLTRQYKSVRVITGPLYLPRQHEDGKWRVTYEVIGSPASVAVPTHFFKVIVADQGRPGETPAVGGFVLPNAMIPNETKLTDFLVPVDAIERASGLELLSRLPQNKRLELCRQVDCSIVVRFFENNKQKALPAPRSKL</sequence>
<comment type="subunit">
    <text evidence="5">Homodimer.</text>
</comment>
<comment type="similarity">
    <text evidence="4 17">Belongs to the DNA/RNA non-specific endonuclease family.</text>
</comment>
<dbReference type="InterPro" id="IPR044925">
    <property type="entry name" value="His-Me_finger_sf"/>
</dbReference>
<feature type="chain" id="PRO_5004373266" description="Endonuclease" evidence="18">
    <location>
        <begin position="20"/>
        <end position="320"/>
    </location>
</feature>
<comment type="caution">
    <text evidence="21">The sequence shown here is derived from an EMBL/GenBank/DDBJ whole genome shotgun (WGS) entry which is preliminary data.</text>
</comment>
<keyword evidence="22" id="KW-1185">Reference proteome</keyword>
<feature type="binding site" evidence="16">
    <location>
        <position position="171"/>
    </location>
    <ligand>
        <name>Mg(2+)</name>
        <dbReference type="ChEBI" id="CHEBI:18420"/>
        <note>catalytic</note>
    </ligand>
</feature>
<evidence type="ECO:0000256" key="11">
    <source>
        <dbReference type="ARBA" id="ARBA00022842"/>
    </source>
</evidence>
<dbReference type="GO" id="GO:0003676">
    <property type="term" value="F:nucleic acid binding"/>
    <property type="evidence" value="ECO:0007669"/>
    <property type="project" value="InterPro"/>
</dbReference>
<dbReference type="GO" id="GO:0005634">
    <property type="term" value="C:nucleus"/>
    <property type="evidence" value="ECO:0007669"/>
    <property type="project" value="UniProtKB-ARBA"/>
</dbReference>
<accession>R4XG48</accession>
<evidence type="ECO:0000256" key="14">
    <source>
        <dbReference type="ARBA" id="ARBA00023211"/>
    </source>
</evidence>
<dbReference type="GO" id="GO:0046872">
    <property type="term" value="F:metal ion binding"/>
    <property type="evidence" value="ECO:0007669"/>
    <property type="project" value="UniProtKB-KW"/>
</dbReference>
<comment type="cofactor">
    <cofactor evidence="1">
        <name>Mn(2+)</name>
        <dbReference type="ChEBI" id="CHEBI:29035"/>
    </cofactor>
</comment>
<dbReference type="EMBL" id="CAHR02000328">
    <property type="protein sequence ID" value="CCG84858.1"/>
    <property type="molecule type" value="Genomic_DNA"/>
</dbReference>
<keyword evidence="13" id="KW-0472">Membrane</keyword>
<dbReference type="Gene3D" id="3.40.570.10">
    <property type="entry name" value="Extracellular Endonuclease, subunit A"/>
    <property type="match status" value="1"/>
</dbReference>
<keyword evidence="6 17" id="KW-0540">Nuclease</keyword>
<evidence type="ECO:0000256" key="7">
    <source>
        <dbReference type="ARBA" id="ARBA00022723"/>
    </source>
</evidence>
<dbReference type="InterPro" id="IPR001604">
    <property type="entry name" value="Endo_G_ENPP1-like_dom"/>
</dbReference>
<dbReference type="AlphaFoldDB" id="R4XG48"/>
<keyword evidence="11" id="KW-0460">Magnesium</keyword>
<dbReference type="InterPro" id="IPR018524">
    <property type="entry name" value="DNA/RNA_endonuclease_AS"/>
</dbReference>
<evidence type="ECO:0000256" key="12">
    <source>
        <dbReference type="ARBA" id="ARBA00023128"/>
    </source>
</evidence>
<dbReference type="SUPFAM" id="SSF54060">
    <property type="entry name" value="His-Me finger endonucleases"/>
    <property type="match status" value="1"/>
</dbReference>
<dbReference type="GO" id="GO:0005743">
    <property type="term" value="C:mitochondrial inner membrane"/>
    <property type="evidence" value="ECO:0007669"/>
    <property type="project" value="UniProtKB-SubCell"/>
</dbReference>
<dbReference type="CDD" id="cd00091">
    <property type="entry name" value="NUC"/>
    <property type="match status" value="1"/>
</dbReference>
<dbReference type="GO" id="GO:0000014">
    <property type="term" value="F:single-stranded DNA endodeoxyribonuclease activity"/>
    <property type="evidence" value="ECO:0007669"/>
    <property type="project" value="TreeGrafter"/>
</dbReference>
<evidence type="ECO:0000256" key="3">
    <source>
        <dbReference type="ARBA" id="ARBA00004273"/>
    </source>
</evidence>
<evidence type="ECO:0000256" key="4">
    <source>
        <dbReference type="ARBA" id="ARBA00010052"/>
    </source>
</evidence>
<keyword evidence="8 17" id="KW-0255">Endonuclease</keyword>
<dbReference type="InterPro" id="IPR020821">
    <property type="entry name" value="ENPP1-3/EXOG-like_nuc-like"/>
</dbReference>
<protein>
    <recommendedName>
        <fullName evidence="17">Endonuclease</fullName>
        <ecNumber evidence="17">3.1.30.-</ecNumber>
    </recommendedName>
</protein>
<evidence type="ECO:0000256" key="15">
    <source>
        <dbReference type="PIRSR" id="PIRSR640255-1"/>
    </source>
</evidence>
<dbReference type="STRING" id="1097556.R4XG48"/>
<keyword evidence="12" id="KW-0496">Mitochondrion</keyword>
<feature type="domain" description="ENPP1-3/EXOG-like endonuclease/phosphodiesterase" evidence="19">
    <location>
        <begin position="75"/>
        <end position="287"/>
    </location>
</feature>
<evidence type="ECO:0000259" key="20">
    <source>
        <dbReference type="SMART" id="SM00892"/>
    </source>
</evidence>
<evidence type="ECO:0000259" key="19">
    <source>
        <dbReference type="SMART" id="SM00477"/>
    </source>
</evidence>
<evidence type="ECO:0000256" key="6">
    <source>
        <dbReference type="ARBA" id="ARBA00022722"/>
    </source>
</evidence>
<dbReference type="OrthoDB" id="5418055at2759"/>
<dbReference type="PROSITE" id="PS01070">
    <property type="entry name" value="NUCLEASE_NON_SPEC"/>
    <property type="match status" value="1"/>
</dbReference>
<dbReference type="eggNOG" id="KOG3721">
    <property type="taxonomic scope" value="Eukaryota"/>
</dbReference>
<keyword evidence="18" id="KW-0732">Signal</keyword>
<dbReference type="GO" id="GO:0006309">
    <property type="term" value="P:apoptotic DNA fragmentation"/>
    <property type="evidence" value="ECO:0007669"/>
    <property type="project" value="TreeGrafter"/>
</dbReference>